<organism evidence="1 2">
    <name type="scientific">Panagrolaimus superbus</name>
    <dbReference type="NCBI Taxonomy" id="310955"/>
    <lineage>
        <taxon>Eukaryota</taxon>
        <taxon>Metazoa</taxon>
        <taxon>Ecdysozoa</taxon>
        <taxon>Nematoda</taxon>
        <taxon>Chromadorea</taxon>
        <taxon>Rhabditida</taxon>
        <taxon>Tylenchina</taxon>
        <taxon>Panagrolaimomorpha</taxon>
        <taxon>Panagrolaimoidea</taxon>
        <taxon>Panagrolaimidae</taxon>
        <taxon>Panagrolaimus</taxon>
    </lineage>
</organism>
<accession>A0A914Z9I3</accession>
<reference evidence="2" key="1">
    <citation type="submission" date="2022-11" db="UniProtKB">
        <authorList>
            <consortium name="WormBaseParasite"/>
        </authorList>
    </citation>
    <scope>IDENTIFICATION</scope>
</reference>
<dbReference type="AlphaFoldDB" id="A0A914Z9I3"/>
<evidence type="ECO:0000313" key="1">
    <source>
        <dbReference type="Proteomes" id="UP000887577"/>
    </source>
</evidence>
<dbReference type="WBParaSite" id="PSU_v2.g9334.t1">
    <property type="protein sequence ID" value="PSU_v2.g9334.t1"/>
    <property type="gene ID" value="PSU_v2.g9334"/>
</dbReference>
<proteinExistence type="predicted"/>
<sequence length="403" mass="45925">MLKLDPQSKEKVPLAIDFFSSKPTLLAFQHSSTCEYLPITPLPGSPIHFRINSGETYIDMTKLKLVTSFRITRKEGDRYVKIDRTDPISFIQGFGGTYIRNLKVAFNGRAVYNSNDLYAYNAYMRRRLCIGGKQNVQELQSMGYFEDDLSQISGSGFEARRALFENEIQLMNIEITPHNNFFALIGTGPKEYKYDLVDCRLYAKQHLLLPQLNCSIQEQLNKNFIAKYNFKRVIMKNYFIGTGRYDFHQTIFTDYLPKRVFIGLVDAKAFNGHIGMSPFSFEPHGLTSCKIVCNGVITPSYPYNLNFEKKMFGRAFDDLISATGCTTNINIDKFVKHSCFYAFDLQQEQSGEFIELQQLGSTGITLNFTTPVPVNGLQLIIYAEFNSILTLDKTRTIATAMAL</sequence>
<keyword evidence="1" id="KW-1185">Reference proteome</keyword>
<name>A0A914Z9I3_9BILA</name>
<protein>
    <submittedName>
        <fullName evidence="2">Uncharacterized protein</fullName>
    </submittedName>
</protein>
<dbReference type="Proteomes" id="UP000887577">
    <property type="component" value="Unplaced"/>
</dbReference>
<evidence type="ECO:0000313" key="2">
    <source>
        <dbReference type="WBParaSite" id="PSU_v2.g9334.t1"/>
    </source>
</evidence>